<evidence type="ECO:0000256" key="1">
    <source>
        <dbReference type="SAM" id="MobiDB-lite"/>
    </source>
</evidence>
<dbReference type="EMBL" id="SHKR01000012">
    <property type="protein sequence ID" value="RZU16052.1"/>
    <property type="molecule type" value="Genomic_DNA"/>
</dbReference>
<dbReference type="PROSITE" id="PS51257">
    <property type="entry name" value="PROKAR_LIPOPROTEIN"/>
    <property type="match status" value="1"/>
</dbReference>
<accession>A0A4Q7WZN8</accession>
<sequence>MSRVGRRLGAGVMVAGMLVLAGCSSNSAAQQPGVVKQSATPVIPSTVGGTVPVPPATMSTAKPTDAAVPPEVPEQATAPPPANAGPLTAHNLPTPDKLGSGWKTYTDPGGAEAGFIGNNTWTRRRDPHQASYEALPSGCAGKPVTGTLPIPAYALTGSYRTADNQPATALLLRFKDSGQATSYYAGYQARMKACGSGGDLSVKQLWATTTATAAVRSYAGAEAYVDLSVVHGSTVALLATTSAQPDKQSDWAHTVVPALELVIDES</sequence>
<proteinExistence type="predicted"/>
<name>A0A4Q7WZN8_9ACTN</name>
<evidence type="ECO:0000313" key="4">
    <source>
        <dbReference type="Proteomes" id="UP000292027"/>
    </source>
</evidence>
<dbReference type="AlphaFoldDB" id="A0A4Q7WZN8"/>
<keyword evidence="2" id="KW-0732">Signal</keyword>
<protein>
    <recommendedName>
        <fullName evidence="5">PknH-like protein</fullName>
    </recommendedName>
</protein>
<reference evidence="3 4" key="1">
    <citation type="journal article" date="2015" name="Stand. Genomic Sci.">
        <title>Genomic Encyclopedia of Bacterial and Archaeal Type Strains, Phase III: the genomes of soil and plant-associated and newly described type strains.</title>
        <authorList>
            <person name="Whitman W.B."/>
            <person name="Woyke T."/>
            <person name="Klenk H.P."/>
            <person name="Zhou Y."/>
            <person name="Lilburn T.G."/>
            <person name="Beck B.J."/>
            <person name="De Vos P."/>
            <person name="Vandamme P."/>
            <person name="Eisen J.A."/>
            <person name="Garrity G."/>
            <person name="Hugenholtz P."/>
            <person name="Kyrpides N.C."/>
        </authorList>
    </citation>
    <scope>NUCLEOTIDE SEQUENCE [LARGE SCALE GENOMIC DNA]</scope>
    <source>
        <strain evidence="3 4">VKM Ac-2540</strain>
    </source>
</reference>
<feature type="region of interest" description="Disordered" evidence="1">
    <location>
        <begin position="59"/>
        <end position="96"/>
    </location>
</feature>
<organism evidence="3 4">
    <name type="scientific">Kribbella rubisoli</name>
    <dbReference type="NCBI Taxonomy" id="3075929"/>
    <lineage>
        <taxon>Bacteria</taxon>
        <taxon>Bacillati</taxon>
        <taxon>Actinomycetota</taxon>
        <taxon>Actinomycetes</taxon>
        <taxon>Propionibacteriales</taxon>
        <taxon>Kribbellaceae</taxon>
        <taxon>Kribbella</taxon>
    </lineage>
</organism>
<dbReference type="RefSeq" id="WP_130444998.1">
    <property type="nucleotide sequence ID" value="NZ_SHKR01000012.1"/>
</dbReference>
<feature type="signal peptide" evidence="2">
    <location>
        <begin position="1"/>
        <end position="29"/>
    </location>
</feature>
<evidence type="ECO:0008006" key="5">
    <source>
        <dbReference type="Google" id="ProtNLM"/>
    </source>
</evidence>
<dbReference type="OrthoDB" id="3825221at2"/>
<comment type="caution">
    <text evidence="3">The sequence shown here is derived from an EMBL/GenBank/DDBJ whole genome shotgun (WGS) entry which is preliminary data.</text>
</comment>
<dbReference type="Proteomes" id="UP000292027">
    <property type="component" value="Unassembled WGS sequence"/>
</dbReference>
<gene>
    <name evidence="3" type="ORF">EV645_3597</name>
</gene>
<evidence type="ECO:0000256" key="2">
    <source>
        <dbReference type="SAM" id="SignalP"/>
    </source>
</evidence>
<feature type="chain" id="PRO_5020272234" description="PknH-like protein" evidence="2">
    <location>
        <begin position="30"/>
        <end position="266"/>
    </location>
</feature>
<evidence type="ECO:0000313" key="3">
    <source>
        <dbReference type="EMBL" id="RZU16052.1"/>
    </source>
</evidence>
<keyword evidence="4" id="KW-1185">Reference proteome</keyword>